<dbReference type="EMBL" id="CP002961">
    <property type="protein sequence ID" value="AFK03927.1"/>
    <property type="molecule type" value="Genomic_DNA"/>
</dbReference>
<name>A0ABN4AR92_EMTOG</name>
<protein>
    <recommendedName>
        <fullName evidence="3">DUF2007 domain-containing protein</fullName>
    </recommendedName>
</protein>
<evidence type="ECO:0000313" key="2">
    <source>
        <dbReference type="Proteomes" id="UP000002875"/>
    </source>
</evidence>
<accession>A0ABN4AR92</accession>
<gene>
    <name evidence="1" type="ordered locus">Emtol_2792</name>
</gene>
<evidence type="ECO:0000313" key="1">
    <source>
        <dbReference type="EMBL" id="AFK03927.1"/>
    </source>
</evidence>
<sequence>MKILNFLVDLQESLSLQKLKNELNSVGIKAFMIDYLSMQISILGTDSIQAETIDCTVRKADFDSKSFRISN</sequence>
<evidence type="ECO:0008006" key="3">
    <source>
        <dbReference type="Google" id="ProtNLM"/>
    </source>
</evidence>
<proteinExistence type="predicted"/>
<dbReference type="RefSeq" id="WP_015029623.1">
    <property type="nucleotide sequence ID" value="NC_018748.1"/>
</dbReference>
<keyword evidence="2" id="KW-1185">Reference proteome</keyword>
<organism evidence="1 2">
    <name type="scientific">Emticicia oligotrophica (strain DSM 17448 / CIP 109782 / MTCC 6937 / GPTSA100-15)</name>
    <dbReference type="NCBI Taxonomy" id="929562"/>
    <lineage>
        <taxon>Bacteria</taxon>
        <taxon>Pseudomonadati</taxon>
        <taxon>Bacteroidota</taxon>
        <taxon>Cytophagia</taxon>
        <taxon>Cytophagales</taxon>
        <taxon>Leadbetterellaceae</taxon>
        <taxon>Emticicia</taxon>
    </lineage>
</organism>
<reference evidence="1 2" key="1">
    <citation type="submission" date="2011-07" db="EMBL/GenBank/DDBJ databases">
        <title>The complete genome of chromosome of Emticicia oligotrophica DSM 17448.</title>
        <authorList>
            <consortium name="US DOE Joint Genome Institute (JGI-PGF)"/>
            <person name="Lucas S."/>
            <person name="Han J."/>
            <person name="Lapidus A."/>
            <person name="Bruce D."/>
            <person name="Goodwin L."/>
            <person name="Pitluck S."/>
            <person name="Peters L."/>
            <person name="Kyrpides N."/>
            <person name="Mavromatis K."/>
            <person name="Ivanova N."/>
            <person name="Ovchinnikova G."/>
            <person name="Teshima H."/>
            <person name="Detter J.C."/>
            <person name="Tapia R."/>
            <person name="Han C."/>
            <person name="Land M."/>
            <person name="Hauser L."/>
            <person name="Markowitz V."/>
            <person name="Cheng J.-F."/>
            <person name="Hugenholtz P."/>
            <person name="Woyke T."/>
            <person name="Wu D."/>
            <person name="Tindall B."/>
            <person name="Pomrenke H."/>
            <person name="Brambilla E."/>
            <person name="Klenk H.-P."/>
            <person name="Eisen J.A."/>
        </authorList>
    </citation>
    <scope>NUCLEOTIDE SEQUENCE [LARGE SCALE GENOMIC DNA]</scope>
    <source>
        <strain evidence="1 2">DSM 17448</strain>
    </source>
</reference>
<dbReference type="Proteomes" id="UP000002875">
    <property type="component" value="Chromosome"/>
</dbReference>